<dbReference type="VEuPathDB" id="GiardiaDB:GMRT_14393"/>
<sequence length="341" mass="37796">MHETVSAPEPPIALKDAYTLINEILAVEDVELALLNCSTRLTRPYTLLEVATLWANVLYNPAFITYLQSVRTDSSLPTGFHKTWGESQLLLALSCVDHLQQTEPFPLTPEMRLRLPPSFSVESNPLRRLALLSMAINKTLTSSTTATTPTYLPYAALRPGYRKSHIHYARFATSIPMVFGSSTKEQTLIRQTTVDALVVEGEIEFSTLLTLNPSLSNDCKYVLINPIKTVVYRKGRRQPLLIGGAPRCDVCVGAVDPDAAPQHVIITEREEKEKEPSVVLMNIGYDQSVRGGIYRAGFETTLQDIPAGTQIDLAQVTSETRLIIYINAIPFILFPLATPPQ</sequence>
<evidence type="ECO:0000313" key="1">
    <source>
        <dbReference type="EMBL" id="TNJ28241.1"/>
    </source>
</evidence>
<protein>
    <submittedName>
        <fullName evidence="1">Uncharacterized protein</fullName>
    </submittedName>
</protein>
<dbReference type="AlphaFoldDB" id="A0A4Z1T6X4"/>
<proteinExistence type="predicted"/>
<name>A0A4Z1T6X4_GIAMU</name>
<comment type="caution">
    <text evidence="1">The sequence shown here is derived from an EMBL/GenBank/DDBJ whole genome shotgun (WGS) entry which is preliminary data.</text>
</comment>
<reference evidence="1 2" key="1">
    <citation type="submission" date="2019-05" db="EMBL/GenBank/DDBJ databases">
        <title>The compact genome of Giardia muris reveals important steps in the evolution of intestinal protozoan parasites.</title>
        <authorList>
            <person name="Xu F."/>
            <person name="Jimenez-Gonzalez A."/>
            <person name="Einarsson E."/>
            <person name="Astvaldsson A."/>
            <person name="Peirasmaki D."/>
            <person name="Eckmann L."/>
            <person name="Andersson J.O."/>
            <person name="Svard S.G."/>
            <person name="Jerlstrom-Hultqvist J."/>
        </authorList>
    </citation>
    <scope>NUCLEOTIDE SEQUENCE [LARGE SCALE GENOMIC DNA]</scope>
    <source>
        <strain evidence="1 2">Roberts-Thomson</strain>
    </source>
</reference>
<gene>
    <name evidence="1" type="ORF">GMRT_14393</name>
</gene>
<keyword evidence="2" id="KW-1185">Reference proteome</keyword>
<dbReference type="EMBL" id="VDLU01000002">
    <property type="protein sequence ID" value="TNJ28241.1"/>
    <property type="molecule type" value="Genomic_DNA"/>
</dbReference>
<evidence type="ECO:0000313" key="2">
    <source>
        <dbReference type="Proteomes" id="UP000315496"/>
    </source>
</evidence>
<accession>A0A4Z1T6X4</accession>
<organism evidence="1 2">
    <name type="scientific">Giardia muris</name>
    <dbReference type="NCBI Taxonomy" id="5742"/>
    <lineage>
        <taxon>Eukaryota</taxon>
        <taxon>Metamonada</taxon>
        <taxon>Diplomonadida</taxon>
        <taxon>Hexamitidae</taxon>
        <taxon>Giardiinae</taxon>
        <taxon>Giardia</taxon>
    </lineage>
</organism>
<dbReference type="Proteomes" id="UP000315496">
    <property type="component" value="Chromosome 2"/>
</dbReference>